<comment type="caution">
    <text evidence="1">The sequence shown here is derived from an EMBL/GenBank/DDBJ whole genome shotgun (WGS) entry which is preliminary data.</text>
</comment>
<evidence type="ECO:0000313" key="1">
    <source>
        <dbReference type="EMBL" id="CAF1345745.1"/>
    </source>
</evidence>
<dbReference type="Proteomes" id="UP000663852">
    <property type="component" value="Unassembled WGS sequence"/>
</dbReference>
<name>A0A815GVX7_ADIRI</name>
<accession>A0A815GVX7</accession>
<reference evidence="1" key="1">
    <citation type="submission" date="2021-02" db="EMBL/GenBank/DDBJ databases">
        <authorList>
            <person name="Nowell W R."/>
        </authorList>
    </citation>
    <scope>NUCLEOTIDE SEQUENCE</scope>
</reference>
<evidence type="ECO:0000313" key="3">
    <source>
        <dbReference type="Proteomes" id="UP000663828"/>
    </source>
</evidence>
<dbReference type="AlphaFoldDB" id="A0A815GVX7"/>
<sequence length="78" mass="8566">MFQSASRSTIVTSKQPAVELTPVLPNTCRMTMVGYRNGILETSRSLHTGDESSLQEVLAADLNNDTLRTTQQRLLSAI</sequence>
<protein>
    <submittedName>
        <fullName evidence="1">Uncharacterized protein</fullName>
    </submittedName>
</protein>
<keyword evidence="3" id="KW-1185">Reference proteome</keyword>
<proteinExistence type="predicted"/>
<gene>
    <name evidence="2" type="ORF">EDS130_LOCUS38263</name>
    <name evidence="1" type="ORF">XAT740_LOCUS31205</name>
</gene>
<dbReference type="Proteomes" id="UP000663828">
    <property type="component" value="Unassembled WGS sequence"/>
</dbReference>
<dbReference type="EMBL" id="CAJNOJ010000395">
    <property type="protein sequence ID" value="CAF1431920.1"/>
    <property type="molecule type" value="Genomic_DNA"/>
</dbReference>
<organism evidence="1 3">
    <name type="scientific">Adineta ricciae</name>
    <name type="common">Rotifer</name>
    <dbReference type="NCBI Taxonomy" id="249248"/>
    <lineage>
        <taxon>Eukaryota</taxon>
        <taxon>Metazoa</taxon>
        <taxon>Spiralia</taxon>
        <taxon>Gnathifera</taxon>
        <taxon>Rotifera</taxon>
        <taxon>Eurotatoria</taxon>
        <taxon>Bdelloidea</taxon>
        <taxon>Adinetida</taxon>
        <taxon>Adinetidae</taxon>
        <taxon>Adineta</taxon>
    </lineage>
</organism>
<dbReference type="EMBL" id="CAJNOR010002828">
    <property type="protein sequence ID" value="CAF1345745.1"/>
    <property type="molecule type" value="Genomic_DNA"/>
</dbReference>
<evidence type="ECO:0000313" key="2">
    <source>
        <dbReference type="EMBL" id="CAF1431920.1"/>
    </source>
</evidence>